<protein>
    <submittedName>
        <fullName evidence="2">DUF2491 family protein</fullName>
    </submittedName>
</protein>
<dbReference type="EMBL" id="JAUFPN010000178">
    <property type="protein sequence ID" value="MDN3566521.1"/>
    <property type="molecule type" value="Genomic_DNA"/>
</dbReference>
<keyword evidence="3" id="KW-1185">Reference proteome</keyword>
<proteinExistence type="predicted"/>
<feature type="compositionally biased region" description="Pro residues" evidence="1">
    <location>
        <begin position="130"/>
        <end position="141"/>
    </location>
</feature>
<evidence type="ECO:0000256" key="1">
    <source>
        <dbReference type="SAM" id="MobiDB-lite"/>
    </source>
</evidence>
<evidence type="ECO:0000313" key="3">
    <source>
        <dbReference type="Proteomes" id="UP001529369"/>
    </source>
</evidence>
<dbReference type="InterPro" id="IPR019621">
    <property type="entry name" value="DUF2491"/>
</dbReference>
<reference evidence="3" key="1">
    <citation type="journal article" date="2019" name="Int. J. Syst. Evol. Microbiol.">
        <title>The Global Catalogue of Microorganisms (GCM) 10K type strain sequencing project: providing services to taxonomists for standard genome sequencing and annotation.</title>
        <authorList>
            <consortium name="The Broad Institute Genomics Platform"/>
            <consortium name="The Broad Institute Genome Sequencing Center for Infectious Disease"/>
            <person name="Wu L."/>
            <person name="Ma J."/>
        </authorList>
    </citation>
    <scope>NUCLEOTIDE SEQUENCE [LARGE SCALE GENOMIC DNA]</scope>
    <source>
        <strain evidence="3">CECT 7131</strain>
    </source>
</reference>
<dbReference type="RefSeq" id="WP_290318448.1">
    <property type="nucleotide sequence ID" value="NZ_JAUFPN010000178.1"/>
</dbReference>
<gene>
    <name evidence="2" type="ORF">QWZ14_19285</name>
</gene>
<dbReference type="Proteomes" id="UP001529369">
    <property type="component" value="Unassembled WGS sequence"/>
</dbReference>
<sequence>MSARLRACLLSLPLLLQPPLAVPLGLLLAGGGGTEAAAQARSSGGYSRPRSGGYARTPSFGGPRVAPRTPSTRGGYGGSGGYGLPSPGARRPSILPPGTSSGWDRGYSQERSSEALNRMRRQQQEATHPQPLPPTSQPPRSQPGTQADPGWWRRGGTQGGYGGGYAGAPATRNGGWFRDRGFSPGGLGGLGQGRFGLWSGVFLGYLLSNLGRAGSTDFFHNHQDDPGYRDWRAQAEQQAQADPEIRRQLDELDRRLAARRDEPRDPNYLPPDVPPEVAMAPRDDARTPSTAAAPEAGSPSLLWLLILGGGGAFALLAFRRRRAGAAATPATGGRDLRPATPRPGADFSAAPRFRLGMTLTCDPTPFLLGGAALKVPAPSFTQGTPQVSVQAIGRIREGGEELTRLYLPNGQGYFQIHLDGAGQMDECRYFAVIDEVTPADAAEWSAWLDPQQGMIGWPEFQTKDGKTYARAWAPGDNPVPPRDMVETIETLEGTRELRLQAMLYAAPTGAAAPAPEAEYILVSALEAGDRAGVEIRAGIDINPASLSLT</sequence>
<dbReference type="Pfam" id="PF10679">
    <property type="entry name" value="DUF2491"/>
    <property type="match status" value="1"/>
</dbReference>
<feature type="compositionally biased region" description="Gly residues" evidence="1">
    <location>
        <begin position="74"/>
        <end position="83"/>
    </location>
</feature>
<comment type="caution">
    <text evidence="2">The sequence shown here is derived from an EMBL/GenBank/DDBJ whole genome shotgun (WGS) entry which is preliminary data.</text>
</comment>
<feature type="region of interest" description="Disordered" evidence="1">
    <location>
        <begin position="36"/>
        <end position="167"/>
    </location>
</feature>
<name>A0ABT8AAN8_9PROT</name>
<feature type="region of interest" description="Disordered" evidence="1">
    <location>
        <begin position="257"/>
        <end position="294"/>
    </location>
</feature>
<accession>A0ABT8AAN8</accession>
<feature type="compositionally biased region" description="Low complexity" evidence="1">
    <location>
        <begin position="142"/>
        <end position="155"/>
    </location>
</feature>
<organism evidence="2 3">
    <name type="scientific">Paeniroseomonas aquatica</name>
    <dbReference type="NCBI Taxonomy" id="373043"/>
    <lineage>
        <taxon>Bacteria</taxon>
        <taxon>Pseudomonadati</taxon>
        <taxon>Pseudomonadota</taxon>
        <taxon>Alphaproteobacteria</taxon>
        <taxon>Acetobacterales</taxon>
        <taxon>Acetobacteraceae</taxon>
        <taxon>Paeniroseomonas</taxon>
    </lineage>
</organism>
<evidence type="ECO:0000313" key="2">
    <source>
        <dbReference type="EMBL" id="MDN3566521.1"/>
    </source>
</evidence>
<feature type="compositionally biased region" description="Low complexity" evidence="1">
    <location>
        <begin position="36"/>
        <end position="56"/>
    </location>
</feature>
<feature type="compositionally biased region" description="Gly residues" evidence="1">
    <location>
        <begin position="156"/>
        <end position="166"/>
    </location>
</feature>